<sequence>MSGALVASIHIYPVKGEPGEELSVADVEDDGLAGDRRKRAPVQLVAAEDVDEDTRANFVVTMPGDALLAAVGSAVRIGVVELEVDAVPSGCPGVYARVRRPGKVSVGDTVEVIG</sequence>
<dbReference type="AlphaFoldDB" id="A0A1H9TSU1"/>
<evidence type="ECO:0000313" key="1">
    <source>
        <dbReference type="EMBL" id="SES00051.1"/>
    </source>
</evidence>
<reference evidence="2" key="1">
    <citation type="submission" date="2016-10" db="EMBL/GenBank/DDBJ databases">
        <authorList>
            <person name="Varghese N."/>
            <person name="Submissions S."/>
        </authorList>
    </citation>
    <scope>NUCLEOTIDE SEQUENCE [LARGE SCALE GENOMIC DNA]</scope>
    <source>
        <strain evidence="2">CGMCC 1.6963</strain>
    </source>
</reference>
<proteinExistence type="predicted"/>
<dbReference type="EMBL" id="FOHB01000002">
    <property type="protein sequence ID" value="SES00051.1"/>
    <property type="molecule type" value="Genomic_DNA"/>
</dbReference>
<name>A0A1H9TSU1_9MICO</name>
<dbReference type="OrthoDB" id="9793178at2"/>
<dbReference type="RefSeq" id="WP_091757181.1">
    <property type="nucleotide sequence ID" value="NZ_FOHB01000002.1"/>
</dbReference>
<accession>A0A1H9TSU1</accession>
<dbReference type="InterPro" id="IPR011037">
    <property type="entry name" value="Pyrv_Knase-like_insert_dom_sf"/>
</dbReference>
<keyword evidence="2" id="KW-1185">Reference proteome</keyword>
<protein>
    <submittedName>
        <fullName evidence="1">Uncharacterized protein</fullName>
    </submittedName>
</protein>
<organism evidence="1 2">
    <name type="scientific">Pedococcus cremeus</name>
    <dbReference type="NCBI Taxonomy" id="587636"/>
    <lineage>
        <taxon>Bacteria</taxon>
        <taxon>Bacillati</taxon>
        <taxon>Actinomycetota</taxon>
        <taxon>Actinomycetes</taxon>
        <taxon>Micrococcales</taxon>
        <taxon>Intrasporangiaceae</taxon>
        <taxon>Pedococcus</taxon>
    </lineage>
</organism>
<evidence type="ECO:0000313" key="2">
    <source>
        <dbReference type="Proteomes" id="UP000199019"/>
    </source>
</evidence>
<dbReference type="Proteomes" id="UP000199019">
    <property type="component" value="Unassembled WGS sequence"/>
</dbReference>
<gene>
    <name evidence="1" type="ORF">SAMN05216199_1737</name>
</gene>
<dbReference type="STRING" id="587636.SAMN05216199_1737"/>
<dbReference type="SUPFAM" id="SSF50800">
    <property type="entry name" value="PK beta-barrel domain-like"/>
    <property type="match status" value="1"/>
</dbReference>